<accession>A0A6M3K7B7</accession>
<protein>
    <submittedName>
        <fullName evidence="2">Uncharacterized protein</fullName>
    </submittedName>
</protein>
<name>A0A6M3K7B7_9ZZZZ</name>
<feature type="compositionally biased region" description="Basic and acidic residues" evidence="1">
    <location>
        <begin position="125"/>
        <end position="140"/>
    </location>
</feature>
<feature type="region of interest" description="Disordered" evidence="1">
    <location>
        <begin position="121"/>
        <end position="140"/>
    </location>
</feature>
<gene>
    <name evidence="2" type="ORF">MM415A01250_0014</name>
    <name evidence="3" type="ORF">MM415B04291_0002</name>
</gene>
<dbReference type="EMBL" id="MT143135">
    <property type="protein sequence ID" value="QJA93256.1"/>
    <property type="molecule type" value="Genomic_DNA"/>
</dbReference>
<dbReference type="AlphaFoldDB" id="A0A6M3K7B7"/>
<organism evidence="2">
    <name type="scientific">viral metagenome</name>
    <dbReference type="NCBI Taxonomy" id="1070528"/>
    <lineage>
        <taxon>unclassified sequences</taxon>
        <taxon>metagenomes</taxon>
        <taxon>organismal metagenomes</taxon>
    </lineage>
</organism>
<sequence length="140" mass="15900">MSKLQDELREKVVALVERFGNNHSAARLRGEPVRTGYDTPDLLAAAEAVIALLDDYEEVEVEECRDGPRHWFRMPHSPFCHTLASRVRTTTILMRESEEPKKLEVTRETLAVLAEHYRGTPGKSAECDRAAAEADRLLKR</sequence>
<evidence type="ECO:0000313" key="2">
    <source>
        <dbReference type="EMBL" id="QJA77670.1"/>
    </source>
</evidence>
<dbReference type="EMBL" id="MT142295">
    <property type="protein sequence ID" value="QJA77670.1"/>
    <property type="molecule type" value="Genomic_DNA"/>
</dbReference>
<reference evidence="2" key="1">
    <citation type="submission" date="2020-03" db="EMBL/GenBank/DDBJ databases">
        <title>The deep terrestrial virosphere.</title>
        <authorList>
            <person name="Holmfeldt K."/>
            <person name="Nilsson E."/>
            <person name="Simone D."/>
            <person name="Lopez-Fernandez M."/>
            <person name="Wu X."/>
            <person name="de Brujin I."/>
            <person name="Lundin D."/>
            <person name="Andersson A."/>
            <person name="Bertilsson S."/>
            <person name="Dopson M."/>
        </authorList>
    </citation>
    <scope>NUCLEOTIDE SEQUENCE</scope>
    <source>
        <strain evidence="2">MM415A01250</strain>
        <strain evidence="3">MM415B04291</strain>
    </source>
</reference>
<evidence type="ECO:0000313" key="3">
    <source>
        <dbReference type="EMBL" id="QJA93256.1"/>
    </source>
</evidence>
<proteinExistence type="predicted"/>
<evidence type="ECO:0000256" key="1">
    <source>
        <dbReference type="SAM" id="MobiDB-lite"/>
    </source>
</evidence>